<feature type="compositionally biased region" description="Polar residues" evidence="1">
    <location>
        <begin position="73"/>
        <end position="85"/>
    </location>
</feature>
<accession>A0AAE1DXS6</accession>
<feature type="compositionally biased region" description="Basic and acidic residues" evidence="1">
    <location>
        <begin position="62"/>
        <end position="72"/>
    </location>
</feature>
<dbReference type="AlphaFoldDB" id="A0AAE1DXS6"/>
<sequence length="100" mass="10326">MSSDTDMSREATPSPQDTLAKSSSIPNKAASEIASAASATIADTGDSAKDTNQRTTAAVDPEETKELAKDGDTSSTAPNNINVNSKDIEDEGHTQKKGIS</sequence>
<feature type="compositionally biased region" description="Polar residues" evidence="1">
    <location>
        <begin position="1"/>
        <end position="26"/>
    </location>
</feature>
<protein>
    <submittedName>
        <fullName evidence="2">Uncharacterized protein</fullName>
    </submittedName>
</protein>
<evidence type="ECO:0000313" key="2">
    <source>
        <dbReference type="EMBL" id="KAK3786929.1"/>
    </source>
</evidence>
<gene>
    <name evidence="2" type="ORF">RRG08_037394</name>
</gene>
<proteinExistence type="predicted"/>
<evidence type="ECO:0000256" key="1">
    <source>
        <dbReference type="SAM" id="MobiDB-lite"/>
    </source>
</evidence>
<feature type="region of interest" description="Disordered" evidence="1">
    <location>
        <begin position="1"/>
        <end position="100"/>
    </location>
</feature>
<name>A0AAE1DXS6_9GAST</name>
<comment type="caution">
    <text evidence="2">The sequence shown here is derived from an EMBL/GenBank/DDBJ whole genome shotgun (WGS) entry which is preliminary data.</text>
</comment>
<reference evidence="2" key="1">
    <citation type="journal article" date="2023" name="G3 (Bethesda)">
        <title>A reference genome for the long-term kleptoplast-retaining sea slug Elysia crispata morphotype clarki.</title>
        <authorList>
            <person name="Eastman K.E."/>
            <person name="Pendleton A.L."/>
            <person name="Shaikh M.A."/>
            <person name="Suttiyut T."/>
            <person name="Ogas R."/>
            <person name="Tomko P."/>
            <person name="Gavelis G."/>
            <person name="Widhalm J.R."/>
            <person name="Wisecaver J.H."/>
        </authorList>
    </citation>
    <scope>NUCLEOTIDE SEQUENCE</scope>
    <source>
        <strain evidence="2">ECLA1</strain>
    </source>
</reference>
<evidence type="ECO:0000313" key="3">
    <source>
        <dbReference type="Proteomes" id="UP001283361"/>
    </source>
</evidence>
<feature type="compositionally biased region" description="Low complexity" evidence="1">
    <location>
        <begin position="29"/>
        <end position="45"/>
    </location>
</feature>
<keyword evidence="3" id="KW-1185">Reference proteome</keyword>
<dbReference type="Proteomes" id="UP001283361">
    <property type="component" value="Unassembled WGS sequence"/>
</dbReference>
<dbReference type="EMBL" id="JAWDGP010001927">
    <property type="protein sequence ID" value="KAK3786929.1"/>
    <property type="molecule type" value="Genomic_DNA"/>
</dbReference>
<organism evidence="2 3">
    <name type="scientific">Elysia crispata</name>
    <name type="common">lettuce slug</name>
    <dbReference type="NCBI Taxonomy" id="231223"/>
    <lineage>
        <taxon>Eukaryota</taxon>
        <taxon>Metazoa</taxon>
        <taxon>Spiralia</taxon>
        <taxon>Lophotrochozoa</taxon>
        <taxon>Mollusca</taxon>
        <taxon>Gastropoda</taxon>
        <taxon>Heterobranchia</taxon>
        <taxon>Euthyneura</taxon>
        <taxon>Panpulmonata</taxon>
        <taxon>Sacoglossa</taxon>
        <taxon>Placobranchoidea</taxon>
        <taxon>Plakobranchidae</taxon>
        <taxon>Elysia</taxon>
    </lineage>
</organism>